<reference evidence="10" key="1">
    <citation type="submission" date="2020-10" db="EMBL/GenBank/DDBJ databases">
        <title>Connecting structure to function with the recovery of over 1000 high-quality activated sludge metagenome-assembled genomes encoding full-length rRNA genes using long-read sequencing.</title>
        <authorList>
            <person name="Singleton C.M."/>
            <person name="Petriglieri F."/>
            <person name="Kristensen J.M."/>
            <person name="Kirkegaard R.H."/>
            <person name="Michaelsen T.Y."/>
            <person name="Andersen M.H."/>
            <person name="Karst S.M."/>
            <person name="Dueholm M.S."/>
            <person name="Nielsen P.H."/>
            <person name="Albertsen M."/>
        </authorList>
    </citation>
    <scope>NUCLEOTIDE SEQUENCE</scope>
    <source>
        <strain evidence="10">Hirt_18-Q3-R61-65_BATAC.395</strain>
    </source>
</reference>
<feature type="region of interest" description="Uridylyl-removing" evidence="7">
    <location>
        <begin position="324"/>
        <end position="682"/>
    </location>
</feature>
<dbReference type="Pfam" id="PF01909">
    <property type="entry name" value="NTP_transf_2"/>
    <property type="match status" value="1"/>
</dbReference>
<dbReference type="SUPFAM" id="SSF109604">
    <property type="entry name" value="HD-domain/PDEase-like"/>
    <property type="match status" value="1"/>
</dbReference>
<comment type="activity regulation">
    <text evidence="7">Uridylyltransferase (UTase) activity is inhibited by glutamine, while glutamine activates uridylyl-removing (UR) activity.</text>
</comment>
<evidence type="ECO:0000256" key="2">
    <source>
        <dbReference type="ARBA" id="ARBA00022695"/>
    </source>
</evidence>
<comment type="caution">
    <text evidence="10">The sequence shown here is derived from an EMBL/GenBank/DDBJ whole genome shotgun (WGS) entry which is preliminary data.</text>
</comment>
<evidence type="ECO:0000256" key="7">
    <source>
        <dbReference type="HAMAP-Rule" id="MF_00277"/>
    </source>
</evidence>
<dbReference type="InterPro" id="IPR002912">
    <property type="entry name" value="ACT_dom"/>
</dbReference>
<dbReference type="InterPro" id="IPR006674">
    <property type="entry name" value="HD_domain"/>
</dbReference>
<feature type="domain" description="ACT" evidence="8">
    <location>
        <begin position="683"/>
        <end position="767"/>
    </location>
</feature>
<dbReference type="GO" id="GO:0008773">
    <property type="term" value="F:[protein-PII] uridylyltransferase activity"/>
    <property type="evidence" value="ECO:0007669"/>
    <property type="project" value="UniProtKB-UniRule"/>
</dbReference>
<dbReference type="EC" id="2.7.7.59" evidence="7"/>
<dbReference type="NCBIfam" id="TIGR01693">
    <property type="entry name" value="UTase_glnD"/>
    <property type="match status" value="1"/>
</dbReference>
<gene>
    <name evidence="7" type="primary">glnD</name>
    <name evidence="10" type="ORF">IPL58_00300</name>
</gene>
<keyword evidence="4 7" id="KW-0378">Hydrolase</keyword>
<keyword evidence="3" id="KW-0677">Repeat</keyword>
<dbReference type="Proteomes" id="UP000886689">
    <property type="component" value="Unassembled WGS sequence"/>
</dbReference>
<comment type="domain">
    <text evidence="7">Has four distinct domains: an N-terminal nucleotidyltransferase (NT) domain responsible for UTase activity, a central HD domain that encodes UR activity, and two C-terminal ACT domains that seem to have a role in glutamine sensing.</text>
</comment>
<dbReference type="Gene3D" id="1.10.3090.10">
    <property type="entry name" value="cca-adding enzyme, domain 2"/>
    <property type="match status" value="1"/>
</dbReference>
<evidence type="ECO:0000256" key="1">
    <source>
        <dbReference type="ARBA" id="ARBA00022679"/>
    </source>
</evidence>
<comment type="cofactor">
    <cofactor evidence="7">
        <name>Mg(2+)</name>
        <dbReference type="ChEBI" id="CHEBI:18420"/>
    </cofactor>
</comment>
<dbReference type="EC" id="3.1.4.-" evidence="7"/>
<sequence length="859" mass="97550">MKAPAPHTELLASLRSRLQDGQKALRESYLTDSDALAMLAGRSTLIDDILRDLWQAQHFSAKLALVAVGGYGRGELYPASDIDLLILLPSSPDEKLKGKLETLVGLFWDIGLEIGHSVRTLDECLAEAAGDITIQTALLEARLLIGDAGLFKRFEKGLGIDLDPQAFFKAKRLEQDERYLRYQDTPFSLEPNLKESPGGLRDLQVILWIAKAAGLGHSWQELKAGGFVTQEEFDHLARCEATLQRLRIRLHYQTHRREDRLLFDYQTTLAEQLGAQPTKARRASEVLMQEYYRNAKSVTQLNVIMLQNIGAAIFPPPDLAPQPINERFQVAHEMLDVVHEQVFVDHPPAVFESFLLMQKDAAIKGMTARTLRALYRSRSLIDDNFRNDPANRALFLQLFQQPRGLVHELRRMNQYGLLGRYLPNFGAIVGQMQHDLFHVYTVDQHIMMVIRNLRRFTMEEFAHEYPFCTRLVSEFDRHWLLYIAALFHDIAKGRGGDHSEQGTADTQVFCERHGLTAEDTELVVWLVRRHLTMSNVAQKQDISDPDVIRAFAEIVGDERHLAALYLLTVADIRGTSPKVWNSWKGQLLQDLFSETRRLLQQGGQAPEPHGVIQERQDEAMRLLRYFALSATVHERLWKQLDTVYFLRHSAEEIAWHTRCLHYRPNDEKPVVKARINPNSEGLQVMVYTRDQRDLFARLVGFFGRAGYNIADAKIHTTRHGYALDSFVLLDVSDRDSDREMISFIEHELMARLTSEAPPEAPLTARLSRRLKHFPITPSVSIESDDKGNNYVLSLVAADRPGLLYAVATTLTRHGATLHTAKIATLGERVEDTFLVSGGGLNQSAGRISLETELLEQLKI</sequence>
<dbReference type="SUPFAM" id="SSF55021">
    <property type="entry name" value="ACT-like"/>
    <property type="match status" value="2"/>
</dbReference>
<name>A0A9D7K1C0_9PROT</name>
<evidence type="ECO:0000259" key="9">
    <source>
        <dbReference type="PROSITE" id="PS51831"/>
    </source>
</evidence>
<dbReference type="CDD" id="cd04900">
    <property type="entry name" value="ACT_UUR-like_1"/>
    <property type="match status" value="1"/>
</dbReference>
<evidence type="ECO:0000256" key="6">
    <source>
        <dbReference type="ARBA" id="ARBA00023268"/>
    </source>
</evidence>
<comment type="catalytic activity">
    <reaction evidence="7">
        <text>[protein-PII]-L-tyrosine + UTP = [protein-PII]-uridylyl-L-tyrosine + diphosphate</text>
        <dbReference type="Rhea" id="RHEA:13673"/>
        <dbReference type="Rhea" id="RHEA-COMP:12147"/>
        <dbReference type="Rhea" id="RHEA-COMP:12148"/>
        <dbReference type="ChEBI" id="CHEBI:33019"/>
        <dbReference type="ChEBI" id="CHEBI:46398"/>
        <dbReference type="ChEBI" id="CHEBI:46858"/>
        <dbReference type="ChEBI" id="CHEBI:90602"/>
        <dbReference type="EC" id="2.7.7.59"/>
    </reaction>
</comment>
<feature type="domain" description="ACT" evidence="8">
    <location>
        <begin position="791"/>
        <end position="859"/>
    </location>
</feature>
<comment type="catalytic activity">
    <reaction evidence="7">
        <text>[protein-PII]-uridylyl-L-tyrosine + H2O = [protein-PII]-L-tyrosine + UMP + H(+)</text>
        <dbReference type="Rhea" id="RHEA:48600"/>
        <dbReference type="Rhea" id="RHEA-COMP:12147"/>
        <dbReference type="Rhea" id="RHEA-COMP:12148"/>
        <dbReference type="ChEBI" id="CHEBI:15377"/>
        <dbReference type="ChEBI" id="CHEBI:15378"/>
        <dbReference type="ChEBI" id="CHEBI:46858"/>
        <dbReference type="ChEBI" id="CHEBI:57865"/>
        <dbReference type="ChEBI" id="CHEBI:90602"/>
    </reaction>
</comment>
<dbReference type="SUPFAM" id="SSF81301">
    <property type="entry name" value="Nucleotidyltransferase"/>
    <property type="match status" value="1"/>
</dbReference>
<dbReference type="InterPro" id="IPR002934">
    <property type="entry name" value="Polymerase_NTP_transf_dom"/>
</dbReference>
<dbReference type="InterPro" id="IPR043519">
    <property type="entry name" value="NT_sf"/>
</dbReference>
<dbReference type="GO" id="GO:0008081">
    <property type="term" value="F:phosphoric diester hydrolase activity"/>
    <property type="evidence" value="ECO:0007669"/>
    <property type="project" value="UniProtKB-UniRule"/>
</dbReference>
<dbReference type="EMBL" id="JADJUC010000001">
    <property type="protein sequence ID" value="MBK8522696.1"/>
    <property type="molecule type" value="Genomic_DNA"/>
</dbReference>
<feature type="domain" description="HD" evidence="9">
    <location>
        <begin position="442"/>
        <end position="564"/>
    </location>
</feature>
<dbReference type="InterPro" id="IPR045865">
    <property type="entry name" value="ACT-like_dom_sf"/>
</dbReference>
<evidence type="ECO:0000256" key="5">
    <source>
        <dbReference type="ARBA" id="ARBA00022842"/>
    </source>
</evidence>
<dbReference type="SMART" id="SM00471">
    <property type="entry name" value="HDc"/>
    <property type="match status" value="1"/>
</dbReference>
<dbReference type="CDD" id="cd04899">
    <property type="entry name" value="ACT_ACR-UUR-like_2"/>
    <property type="match status" value="1"/>
</dbReference>
<feature type="region of interest" description="Uridylyltransferase" evidence="7">
    <location>
        <begin position="1"/>
        <end position="323"/>
    </location>
</feature>
<keyword evidence="6 7" id="KW-0511">Multifunctional enzyme</keyword>
<dbReference type="PANTHER" id="PTHR47320:SF1">
    <property type="entry name" value="BIFUNCTIONAL URIDYLYLTRANSFERASE_URIDYLYL-REMOVING ENZYME"/>
    <property type="match status" value="1"/>
</dbReference>
<evidence type="ECO:0000256" key="4">
    <source>
        <dbReference type="ARBA" id="ARBA00022801"/>
    </source>
</evidence>
<proteinExistence type="inferred from homology"/>
<dbReference type="InterPro" id="IPR010043">
    <property type="entry name" value="UTase/UR"/>
</dbReference>
<dbReference type="PIRSF" id="PIRSF006288">
    <property type="entry name" value="PII_uridyltransf"/>
    <property type="match status" value="1"/>
</dbReference>
<dbReference type="AlphaFoldDB" id="A0A9D7K1C0"/>
<dbReference type="PANTHER" id="PTHR47320">
    <property type="entry name" value="BIFUNCTIONAL URIDYLYLTRANSFERASE/URIDYLYL-REMOVING ENZYME"/>
    <property type="match status" value="1"/>
</dbReference>
<evidence type="ECO:0000256" key="3">
    <source>
        <dbReference type="ARBA" id="ARBA00022737"/>
    </source>
</evidence>
<dbReference type="CDD" id="cd00077">
    <property type="entry name" value="HDc"/>
    <property type="match status" value="1"/>
</dbReference>
<keyword evidence="5 7" id="KW-0460">Magnesium</keyword>
<dbReference type="InterPro" id="IPR003607">
    <property type="entry name" value="HD/PDEase_dom"/>
</dbReference>
<accession>A0A9D7K1C0</accession>
<dbReference type="CDD" id="cd05401">
    <property type="entry name" value="NT_GlnE_GlnD_like"/>
    <property type="match status" value="1"/>
</dbReference>
<dbReference type="PROSITE" id="PS51671">
    <property type="entry name" value="ACT"/>
    <property type="match status" value="2"/>
</dbReference>
<dbReference type="Gene3D" id="3.30.70.260">
    <property type="match status" value="1"/>
</dbReference>
<evidence type="ECO:0000313" key="11">
    <source>
        <dbReference type="Proteomes" id="UP000886689"/>
    </source>
</evidence>
<organism evidence="10 11">
    <name type="scientific">Candidatus Proximibacter danicus</name>
    <dbReference type="NCBI Taxonomy" id="2954365"/>
    <lineage>
        <taxon>Bacteria</taxon>
        <taxon>Pseudomonadati</taxon>
        <taxon>Pseudomonadota</taxon>
        <taxon>Betaproteobacteria</taxon>
        <taxon>Candidatus Proximibacter</taxon>
    </lineage>
</organism>
<keyword evidence="1 7" id="KW-0808">Transferase</keyword>
<dbReference type="PROSITE" id="PS51831">
    <property type="entry name" value="HD"/>
    <property type="match status" value="1"/>
</dbReference>
<dbReference type="InterPro" id="IPR013546">
    <property type="entry name" value="PII_UdlTrfase/GS_AdlTrfase"/>
</dbReference>
<comment type="similarity">
    <text evidence="7">Belongs to the GlnD family.</text>
</comment>
<dbReference type="Pfam" id="PF01966">
    <property type="entry name" value="HD"/>
    <property type="match status" value="1"/>
</dbReference>
<dbReference type="HAMAP" id="MF_00277">
    <property type="entry name" value="PII_uridylyl_transf"/>
    <property type="match status" value="1"/>
</dbReference>
<protein>
    <recommendedName>
        <fullName evidence="7">Bifunctional uridylyltransferase/uridylyl-removing enzyme</fullName>
        <shortName evidence="7">UTase/UR</shortName>
    </recommendedName>
    <alternativeName>
        <fullName evidence="7">Bifunctional [protein-PII] modification enzyme</fullName>
    </alternativeName>
    <alternativeName>
        <fullName evidence="7">Bifunctional nitrogen sensor protein</fullName>
    </alternativeName>
    <domain>
        <recommendedName>
            <fullName evidence="7">[Protein-PII] uridylyltransferase</fullName>
            <shortName evidence="7">PII uridylyltransferase</shortName>
            <shortName evidence="7">UTase</shortName>
            <ecNumber evidence="7">2.7.7.59</ecNumber>
        </recommendedName>
    </domain>
    <domain>
        <recommendedName>
            <fullName evidence="7">[Protein-PII]-UMP uridylyl-removing enzyme</fullName>
            <shortName evidence="7">UR</shortName>
            <ecNumber evidence="7">3.1.4.-</ecNumber>
        </recommendedName>
    </domain>
</protein>
<dbReference type="Pfam" id="PF08335">
    <property type="entry name" value="GlnD_UR_UTase"/>
    <property type="match status" value="1"/>
</dbReference>
<dbReference type="GO" id="GO:0006808">
    <property type="term" value="P:regulation of nitrogen utilization"/>
    <property type="evidence" value="ECO:0007669"/>
    <property type="project" value="UniProtKB-UniRule"/>
</dbReference>
<dbReference type="NCBIfam" id="NF002837">
    <property type="entry name" value="PRK03059.1"/>
    <property type="match status" value="1"/>
</dbReference>
<evidence type="ECO:0000259" key="8">
    <source>
        <dbReference type="PROSITE" id="PS51671"/>
    </source>
</evidence>
<comment type="function">
    <text evidence="7">Modifies, by uridylylation and deuridylylation, the PII regulatory proteins (GlnB and homologs), in response to the nitrogen status of the cell that GlnD senses through the glutamine level. Under low glutamine levels, catalyzes the conversion of the PII proteins and UTP to PII-UMP and PPi, while under higher glutamine levels, GlnD hydrolyzes PII-UMP to PII and UMP (deuridylylation). Thus, controls uridylylation state and activity of the PII proteins, and plays an important role in the regulation of nitrogen metabolism.</text>
</comment>
<keyword evidence="2 7" id="KW-0548">Nucleotidyltransferase</keyword>
<evidence type="ECO:0000313" key="10">
    <source>
        <dbReference type="EMBL" id="MBK8522696.1"/>
    </source>
</evidence>
<dbReference type="SUPFAM" id="SSF81593">
    <property type="entry name" value="Nucleotidyltransferase substrate binding subunit/domain"/>
    <property type="match status" value="1"/>
</dbReference>